<keyword evidence="2" id="KW-1185">Reference proteome</keyword>
<reference evidence="1 2" key="1">
    <citation type="journal article" date="2019" name="Sci. Rep.">
        <title>Orb-weaving spider Araneus ventricosus genome elucidates the spidroin gene catalogue.</title>
        <authorList>
            <person name="Kono N."/>
            <person name="Nakamura H."/>
            <person name="Ohtoshi R."/>
            <person name="Moran D.A.P."/>
            <person name="Shinohara A."/>
            <person name="Yoshida Y."/>
            <person name="Fujiwara M."/>
            <person name="Mori M."/>
            <person name="Tomita M."/>
            <person name="Arakawa K."/>
        </authorList>
    </citation>
    <scope>NUCLEOTIDE SEQUENCE [LARGE SCALE GENOMIC DNA]</scope>
</reference>
<organism evidence="1 2">
    <name type="scientific">Araneus ventricosus</name>
    <name type="common">Orbweaver spider</name>
    <name type="synonym">Epeira ventricosa</name>
    <dbReference type="NCBI Taxonomy" id="182803"/>
    <lineage>
        <taxon>Eukaryota</taxon>
        <taxon>Metazoa</taxon>
        <taxon>Ecdysozoa</taxon>
        <taxon>Arthropoda</taxon>
        <taxon>Chelicerata</taxon>
        <taxon>Arachnida</taxon>
        <taxon>Araneae</taxon>
        <taxon>Araneomorphae</taxon>
        <taxon>Entelegynae</taxon>
        <taxon>Araneoidea</taxon>
        <taxon>Araneidae</taxon>
        <taxon>Araneus</taxon>
    </lineage>
</organism>
<comment type="caution">
    <text evidence="1">The sequence shown here is derived from an EMBL/GenBank/DDBJ whole genome shotgun (WGS) entry which is preliminary data.</text>
</comment>
<dbReference type="EMBL" id="BGPR01004052">
    <property type="protein sequence ID" value="GBM95376.1"/>
    <property type="molecule type" value="Genomic_DNA"/>
</dbReference>
<name>A0A4Y2K1J8_ARAVE</name>
<sequence>MHKILRVPVSSTLGIRVEHRYYLRSVYLQDDVLVERTDENRLGLSLVAIQERLDQLQITETIFKVLIEGKESSEARNEAKCLPLGAECSFTSGPRCCSVRTRCVIWDRQGSDNHGNAKWTSHCREYNFGKGMDAIDKFFKNLG</sequence>
<evidence type="ECO:0000313" key="1">
    <source>
        <dbReference type="EMBL" id="GBM95376.1"/>
    </source>
</evidence>
<dbReference type="Proteomes" id="UP000499080">
    <property type="component" value="Unassembled WGS sequence"/>
</dbReference>
<accession>A0A4Y2K1J8</accession>
<proteinExistence type="predicted"/>
<dbReference type="AlphaFoldDB" id="A0A4Y2K1J8"/>
<gene>
    <name evidence="1" type="ORF">AVEN_250027_1</name>
</gene>
<protein>
    <submittedName>
        <fullName evidence="1">Uncharacterized protein</fullName>
    </submittedName>
</protein>
<dbReference type="OrthoDB" id="6436253at2759"/>
<evidence type="ECO:0000313" key="2">
    <source>
        <dbReference type="Proteomes" id="UP000499080"/>
    </source>
</evidence>